<feature type="domain" description="Flavin reductase like" evidence="2">
    <location>
        <begin position="23"/>
        <end position="167"/>
    </location>
</feature>
<dbReference type="InterPro" id="IPR052174">
    <property type="entry name" value="Flavoredoxin"/>
</dbReference>
<dbReference type="PANTHER" id="PTHR43567">
    <property type="entry name" value="FLAVOREDOXIN-RELATED-RELATED"/>
    <property type="match status" value="1"/>
</dbReference>
<gene>
    <name evidence="3" type="ORF">IAA07_04710</name>
</gene>
<dbReference type="InterPro" id="IPR012349">
    <property type="entry name" value="Split_barrel_FMN-bd"/>
</dbReference>
<dbReference type="Gene3D" id="2.30.110.10">
    <property type="entry name" value="Electron Transport, Fmn-binding Protein, Chain A"/>
    <property type="match status" value="1"/>
</dbReference>
<accession>A0A9D2KMS4</accession>
<dbReference type="GO" id="GO:0010181">
    <property type="term" value="F:FMN binding"/>
    <property type="evidence" value="ECO:0007669"/>
    <property type="project" value="InterPro"/>
</dbReference>
<comment type="similarity">
    <text evidence="1">Belongs to the flavoredoxin family.</text>
</comment>
<evidence type="ECO:0000313" key="3">
    <source>
        <dbReference type="EMBL" id="HJA70868.1"/>
    </source>
</evidence>
<dbReference type="Pfam" id="PF01613">
    <property type="entry name" value="Flavin_Reduct"/>
    <property type="match status" value="1"/>
</dbReference>
<organism evidence="3 4">
    <name type="scientific">Candidatus Lachnoclostridium stercoravium</name>
    <dbReference type="NCBI Taxonomy" id="2838633"/>
    <lineage>
        <taxon>Bacteria</taxon>
        <taxon>Bacillati</taxon>
        <taxon>Bacillota</taxon>
        <taxon>Clostridia</taxon>
        <taxon>Lachnospirales</taxon>
        <taxon>Lachnospiraceae</taxon>
    </lineage>
</organism>
<reference evidence="3" key="2">
    <citation type="submission" date="2021-04" db="EMBL/GenBank/DDBJ databases">
        <authorList>
            <person name="Gilroy R."/>
        </authorList>
    </citation>
    <scope>NUCLEOTIDE SEQUENCE</scope>
    <source>
        <strain evidence="3">CHK178-16964</strain>
    </source>
</reference>
<reference evidence="3" key="1">
    <citation type="journal article" date="2021" name="PeerJ">
        <title>Extensive microbial diversity within the chicken gut microbiome revealed by metagenomics and culture.</title>
        <authorList>
            <person name="Gilroy R."/>
            <person name="Ravi A."/>
            <person name="Getino M."/>
            <person name="Pursley I."/>
            <person name="Horton D.L."/>
            <person name="Alikhan N.F."/>
            <person name="Baker D."/>
            <person name="Gharbi K."/>
            <person name="Hall N."/>
            <person name="Watson M."/>
            <person name="Adriaenssens E.M."/>
            <person name="Foster-Nyarko E."/>
            <person name="Jarju S."/>
            <person name="Secka A."/>
            <person name="Antonio M."/>
            <person name="Oren A."/>
            <person name="Chaudhuri R.R."/>
            <person name="La Ragione R."/>
            <person name="Hildebrand F."/>
            <person name="Pallen M.J."/>
        </authorList>
    </citation>
    <scope>NUCLEOTIDE SEQUENCE</scope>
    <source>
        <strain evidence="3">CHK178-16964</strain>
    </source>
</reference>
<dbReference type="SUPFAM" id="SSF50475">
    <property type="entry name" value="FMN-binding split barrel"/>
    <property type="match status" value="1"/>
</dbReference>
<proteinExistence type="inferred from homology"/>
<evidence type="ECO:0000256" key="1">
    <source>
        <dbReference type="ARBA" id="ARBA00038054"/>
    </source>
</evidence>
<dbReference type="InterPro" id="IPR002563">
    <property type="entry name" value="Flavin_Rdtase-like_dom"/>
</dbReference>
<name>A0A9D2KMS4_9FIRM</name>
<dbReference type="AlphaFoldDB" id="A0A9D2KMS4"/>
<dbReference type="PANTHER" id="PTHR43567:SF5">
    <property type="entry name" value="HYPOTHETICAL CYTOSOLIC PROTEIN"/>
    <property type="match status" value="1"/>
</dbReference>
<protein>
    <submittedName>
        <fullName evidence="3">Flavin reductase family protein</fullName>
    </submittedName>
</protein>
<evidence type="ECO:0000259" key="2">
    <source>
        <dbReference type="Pfam" id="PF01613"/>
    </source>
</evidence>
<dbReference type="Proteomes" id="UP000823900">
    <property type="component" value="Unassembled WGS sequence"/>
</dbReference>
<evidence type="ECO:0000313" key="4">
    <source>
        <dbReference type="Proteomes" id="UP000823900"/>
    </source>
</evidence>
<dbReference type="EMBL" id="DWZA01000041">
    <property type="protein sequence ID" value="HJA70868.1"/>
    <property type="molecule type" value="Genomic_DNA"/>
</dbReference>
<comment type="caution">
    <text evidence="3">The sequence shown here is derived from an EMBL/GenBank/DDBJ whole genome shotgun (WGS) entry which is preliminary data.</text>
</comment>
<sequence>MGFKEVDVKDLDFNPFKKIGDEWMLITAGDEKKFNTMTASWGGAGVLWGKNVATCYIRPQRYTKEFVDANDTFTLSFFPAEYKKALSLCGSVSGRDCDKVAQAGLTPYFLEGTASFEEASLIFICRKVYEDAMPPENFIAKENDEKWYPQKDYHTMYIGEIVKAFVKEY</sequence>
<dbReference type="GO" id="GO:0016646">
    <property type="term" value="F:oxidoreductase activity, acting on the CH-NH group of donors, NAD or NADP as acceptor"/>
    <property type="evidence" value="ECO:0007669"/>
    <property type="project" value="UniProtKB-ARBA"/>
</dbReference>